<dbReference type="InterPro" id="IPR013424">
    <property type="entry name" value="Ice-binding_C"/>
</dbReference>
<sequence>MKNGIKGLALACGLFAASSASAVTLDVTPSGGPTGDNRFLADIVAFFGVAISDIGFGTLNEVTIDANGEQLQFKEAAGESAFDSTLSLAGGAYSKTETVNIFNKFGALVTDAIWTPGAAGTTLSSLGGIEFSSTNGLIAGFGDVEMGVFWDKTKGSDSFILAFDDNNKNIGLFDDDNHDDYMWVVSTSQGGGGVNIVPLPASILLLGGALAGLGLTRRRKQS</sequence>
<dbReference type="NCBIfam" id="TIGR02595">
    <property type="entry name" value="PEP_CTERM"/>
    <property type="match status" value="1"/>
</dbReference>
<dbReference type="RefSeq" id="WP_085892622.1">
    <property type="nucleotide sequence ID" value="NZ_FWFL01000005.1"/>
</dbReference>
<keyword evidence="4" id="KW-1185">Reference proteome</keyword>
<feature type="chain" id="PRO_5012531654" description="VPLPA-CTERM protein sorting domain-containing protein" evidence="2">
    <location>
        <begin position="23"/>
        <end position="222"/>
    </location>
</feature>
<evidence type="ECO:0000256" key="2">
    <source>
        <dbReference type="SAM" id="SignalP"/>
    </source>
</evidence>
<name>A0A1Y5SRT9_9RHOB</name>
<keyword evidence="1" id="KW-0812">Transmembrane</keyword>
<evidence type="ECO:0000313" key="3">
    <source>
        <dbReference type="EMBL" id="SLN46835.1"/>
    </source>
</evidence>
<dbReference type="Proteomes" id="UP000193827">
    <property type="component" value="Unassembled WGS sequence"/>
</dbReference>
<feature type="transmembrane region" description="Helical" evidence="1">
    <location>
        <begin position="196"/>
        <end position="216"/>
    </location>
</feature>
<dbReference type="InterPro" id="IPR022472">
    <property type="entry name" value="VPLPA-CTERM"/>
</dbReference>
<organism evidence="3 4">
    <name type="scientific">Roseovarius litorisediminis</name>
    <dbReference type="NCBI Taxonomy" id="1312363"/>
    <lineage>
        <taxon>Bacteria</taxon>
        <taxon>Pseudomonadati</taxon>
        <taxon>Pseudomonadota</taxon>
        <taxon>Alphaproteobacteria</taxon>
        <taxon>Rhodobacterales</taxon>
        <taxon>Roseobacteraceae</taxon>
        <taxon>Roseovarius</taxon>
    </lineage>
</organism>
<accession>A0A1Y5SRT9</accession>
<evidence type="ECO:0000313" key="4">
    <source>
        <dbReference type="Proteomes" id="UP000193827"/>
    </source>
</evidence>
<evidence type="ECO:0000256" key="1">
    <source>
        <dbReference type="SAM" id="Phobius"/>
    </source>
</evidence>
<dbReference type="AlphaFoldDB" id="A0A1Y5SRT9"/>
<gene>
    <name evidence="3" type="ORF">PEL8287_02429</name>
</gene>
<feature type="signal peptide" evidence="2">
    <location>
        <begin position="1"/>
        <end position="22"/>
    </location>
</feature>
<evidence type="ECO:0008006" key="5">
    <source>
        <dbReference type="Google" id="ProtNLM"/>
    </source>
</evidence>
<keyword evidence="1" id="KW-0472">Membrane</keyword>
<keyword evidence="2" id="KW-0732">Signal</keyword>
<reference evidence="3 4" key="1">
    <citation type="submission" date="2017-03" db="EMBL/GenBank/DDBJ databases">
        <authorList>
            <person name="Afonso C.L."/>
            <person name="Miller P.J."/>
            <person name="Scott M.A."/>
            <person name="Spackman E."/>
            <person name="Goraichik I."/>
            <person name="Dimitrov K.M."/>
            <person name="Suarez D.L."/>
            <person name="Swayne D.E."/>
        </authorList>
    </citation>
    <scope>NUCLEOTIDE SEQUENCE [LARGE SCALE GENOMIC DNA]</scope>
    <source>
        <strain evidence="3 4">CECT 8287</strain>
    </source>
</reference>
<dbReference type="EMBL" id="FWFL01000005">
    <property type="protein sequence ID" value="SLN46835.1"/>
    <property type="molecule type" value="Genomic_DNA"/>
</dbReference>
<dbReference type="NCBIfam" id="TIGR03370">
    <property type="entry name" value="VPLPA-CTERM"/>
    <property type="match status" value="1"/>
</dbReference>
<proteinExistence type="predicted"/>
<protein>
    <recommendedName>
        <fullName evidence="5">VPLPA-CTERM protein sorting domain-containing protein</fullName>
    </recommendedName>
</protein>
<keyword evidence="1" id="KW-1133">Transmembrane helix</keyword>